<accession>A0A1I4BJ17</accession>
<protein>
    <submittedName>
        <fullName evidence="1">Uncharacterized protein</fullName>
    </submittedName>
</protein>
<evidence type="ECO:0000313" key="2">
    <source>
        <dbReference type="Proteomes" id="UP000199533"/>
    </source>
</evidence>
<name>A0A1I4BJ17_9PROT</name>
<organism evidence="1 2">
    <name type="scientific">Nitrosomonas aestuarii</name>
    <dbReference type="NCBI Taxonomy" id="52441"/>
    <lineage>
        <taxon>Bacteria</taxon>
        <taxon>Pseudomonadati</taxon>
        <taxon>Pseudomonadota</taxon>
        <taxon>Betaproteobacteria</taxon>
        <taxon>Nitrosomonadales</taxon>
        <taxon>Nitrosomonadaceae</taxon>
        <taxon>Nitrosomonas</taxon>
    </lineage>
</organism>
<dbReference type="EMBL" id="FOSP01000012">
    <property type="protein sequence ID" value="SFK67926.1"/>
    <property type="molecule type" value="Genomic_DNA"/>
</dbReference>
<dbReference type="AlphaFoldDB" id="A0A1I4BJ17"/>
<sequence length="76" mass="8699">MATSRTPILPWLQAQAEECLIHIREAGEMITHVGEHPSLAIGFLLETHQYDIGDILHGNRWVANVRCWRVTKNCCF</sequence>
<gene>
    <name evidence="1" type="ORF">SAMN05216302_101227</name>
</gene>
<evidence type="ECO:0000313" key="1">
    <source>
        <dbReference type="EMBL" id="SFK67926.1"/>
    </source>
</evidence>
<reference evidence="2" key="1">
    <citation type="submission" date="2016-10" db="EMBL/GenBank/DDBJ databases">
        <authorList>
            <person name="Varghese N."/>
            <person name="Submissions S."/>
        </authorList>
    </citation>
    <scope>NUCLEOTIDE SEQUENCE [LARGE SCALE GENOMIC DNA]</scope>
    <source>
        <strain evidence="2">Nm69</strain>
    </source>
</reference>
<dbReference type="RefSeq" id="WP_342028533.1">
    <property type="nucleotide sequence ID" value="NZ_FOSP01000012.1"/>
</dbReference>
<dbReference type="Proteomes" id="UP000199533">
    <property type="component" value="Unassembled WGS sequence"/>
</dbReference>
<proteinExistence type="predicted"/>
<keyword evidence="2" id="KW-1185">Reference proteome</keyword>
<dbReference type="STRING" id="52441.SAMN05216302_101227"/>